<dbReference type="InterPro" id="IPR000504">
    <property type="entry name" value="RRM_dom"/>
</dbReference>
<feature type="chain" id="PRO_5004569638" description="RRM domain-containing protein" evidence="3">
    <location>
        <begin position="21"/>
        <end position="166"/>
    </location>
</feature>
<keyword evidence="6" id="KW-1185">Reference proteome</keyword>
<dbReference type="OMA" id="PIATHRV"/>
<name>T0Q865_SAPDV</name>
<dbReference type="InParanoid" id="T0Q865"/>
<dbReference type="GeneID" id="19948990"/>
<dbReference type="SUPFAM" id="SSF54928">
    <property type="entry name" value="RNA-binding domain, RBD"/>
    <property type="match status" value="1"/>
</dbReference>
<dbReference type="PROSITE" id="PS50102">
    <property type="entry name" value="RRM"/>
    <property type="match status" value="1"/>
</dbReference>
<dbReference type="Gene3D" id="3.30.70.330">
    <property type="match status" value="1"/>
</dbReference>
<feature type="signal peptide" evidence="3">
    <location>
        <begin position="1"/>
        <end position="20"/>
    </location>
</feature>
<dbReference type="EMBL" id="JH767156">
    <property type="protein sequence ID" value="EQC34049.1"/>
    <property type="molecule type" value="Genomic_DNA"/>
</dbReference>
<keyword evidence="3" id="KW-0732">Signal</keyword>
<feature type="region of interest" description="Disordered" evidence="2">
    <location>
        <begin position="132"/>
        <end position="166"/>
    </location>
</feature>
<dbReference type="Pfam" id="PF00076">
    <property type="entry name" value="RRM_1"/>
    <property type="match status" value="1"/>
</dbReference>
<dbReference type="SMART" id="SM00360">
    <property type="entry name" value="RRM"/>
    <property type="match status" value="1"/>
</dbReference>
<dbReference type="OrthoDB" id="439808at2759"/>
<gene>
    <name evidence="5" type="ORF">SDRG_08263</name>
</gene>
<evidence type="ECO:0000313" key="5">
    <source>
        <dbReference type="EMBL" id="EQC34049.1"/>
    </source>
</evidence>
<evidence type="ECO:0000259" key="4">
    <source>
        <dbReference type="PROSITE" id="PS50102"/>
    </source>
</evidence>
<feature type="domain" description="RRM" evidence="4">
    <location>
        <begin position="26"/>
        <end position="112"/>
    </location>
</feature>
<dbReference type="InterPro" id="IPR012677">
    <property type="entry name" value="Nucleotide-bd_a/b_plait_sf"/>
</dbReference>
<dbReference type="Proteomes" id="UP000030762">
    <property type="component" value="Unassembled WGS sequence"/>
</dbReference>
<proteinExistence type="predicted"/>
<evidence type="ECO:0000256" key="1">
    <source>
        <dbReference type="PROSITE-ProRule" id="PRU00176"/>
    </source>
</evidence>
<dbReference type="AlphaFoldDB" id="T0Q865"/>
<dbReference type="InterPro" id="IPR035979">
    <property type="entry name" value="RBD_domain_sf"/>
</dbReference>
<dbReference type="VEuPathDB" id="FungiDB:SDRG_08263"/>
<evidence type="ECO:0000256" key="2">
    <source>
        <dbReference type="SAM" id="MobiDB-lite"/>
    </source>
</evidence>
<dbReference type="RefSeq" id="XP_008612361.1">
    <property type="nucleotide sequence ID" value="XM_008614139.1"/>
</dbReference>
<feature type="compositionally biased region" description="Polar residues" evidence="2">
    <location>
        <begin position="153"/>
        <end position="166"/>
    </location>
</feature>
<protein>
    <recommendedName>
        <fullName evidence="4">RRM domain-containing protein</fullName>
    </recommendedName>
</protein>
<accession>T0Q865</accession>
<keyword evidence="1" id="KW-0694">RNA-binding</keyword>
<organism evidence="5 6">
    <name type="scientific">Saprolegnia diclina (strain VS20)</name>
    <dbReference type="NCBI Taxonomy" id="1156394"/>
    <lineage>
        <taxon>Eukaryota</taxon>
        <taxon>Sar</taxon>
        <taxon>Stramenopiles</taxon>
        <taxon>Oomycota</taxon>
        <taxon>Saprolegniomycetes</taxon>
        <taxon>Saprolegniales</taxon>
        <taxon>Saprolegniaceae</taxon>
        <taxon>Saprolegnia</taxon>
    </lineage>
</organism>
<evidence type="ECO:0000313" key="6">
    <source>
        <dbReference type="Proteomes" id="UP000030762"/>
    </source>
</evidence>
<reference evidence="5 6" key="1">
    <citation type="submission" date="2012-04" db="EMBL/GenBank/DDBJ databases">
        <title>The Genome Sequence of Saprolegnia declina VS20.</title>
        <authorList>
            <consortium name="The Broad Institute Genome Sequencing Platform"/>
            <person name="Russ C."/>
            <person name="Nusbaum C."/>
            <person name="Tyler B."/>
            <person name="van West P."/>
            <person name="Dieguez-Uribeondo J."/>
            <person name="de Bruijn I."/>
            <person name="Tripathy S."/>
            <person name="Jiang R."/>
            <person name="Young S.K."/>
            <person name="Zeng Q."/>
            <person name="Gargeya S."/>
            <person name="Fitzgerald M."/>
            <person name="Haas B."/>
            <person name="Abouelleil A."/>
            <person name="Alvarado L."/>
            <person name="Arachchi H.M."/>
            <person name="Berlin A."/>
            <person name="Chapman S.B."/>
            <person name="Goldberg J."/>
            <person name="Griggs A."/>
            <person name="Gujja S."/>
            <person name="Hansen M."/>
            <person name="Howarth C."/>
            <person name="Imamovic A."/>
            <person name="Larimer J."/>
            <person name="McCowen C."/>
            <person name="Montmayeur A."/>
            <person name="Murphy C."/>
            <person name="Neiman D."/>
            <person name="Pearson M."/>
            <person name="Priest M."/>
            <person name="Roberts A."/>
            <person name="Saif S."/>
            <person name="Shea T."/>
            <person name="Sisk P."/>
            <person name="Sykes S."/>
            <person name="Wortman J."/>
            <person name="Nusbaum C."/>
            <person name="Birren B."/>
        </authorList>
    </citation>
    <scope>NUCLEOTIDE SEQUENCE [LARGE SCALE GENOMIC DNA]</scope>
    <source>
        <strain evidence="5 6">VS20</strain>
    </source>
</reference>
<evidence type="ECO:0000256" key="3">
    <source>
        <dbReference type="SAM" id="SignalP"/>
    </source>
</evidence>
<sequence length="166" mass="18514">MLHKQFGILVVMMASTPVQDAPIATHRVYVGEMPAWLLNESAMMRHFGTYGLVVSVSFEHDPMSFDAKGFGFLEFPARQVAEDAVTAINKASGVHGEDDTSAMFARMAFARGQLLLPESALAAPQFHHTVTSQRFSQMPDEEDEDEMFLRGFSQRSTGRQHSFLSR</sequence>
<dbReference type="GO" id="GO:0003723">
    <property type="term" value="F:RNA binding"/>
    <property type="evidence" value="ECO:0007669"/>
    <property type="project" value="UniProtKB-UniRule"/>
</dbReference>